<comment type="subunit">
    <text evidence="18">Component of the PEX2-PEX10-PEX12 retrotranslocation channel.</text>
</comment>
<dbReference type="KEGG" id="gsh:117348753"/>
<sequence length="326" mass="38509">MPVRAANQPQLIRCSQKDEYYQGCLRAGASEVCQILAGAKKWLQWRKEIELLCDIAYFTLTTFSGYQTLGEEYVNIIQVDSSKKKIPSWLQRAFLLSFHTVVPYLTDKALVRLEHELHIESDWPRNPHSSHSSGSSRRSLVWKWLHRQVSSLTEQQKKNFLRSLHFLRHSITFLRRLHLALFYINGTFYHIAKRITGINYLRVRGLFGDDQGVRWSYKLLGVVSLLHVLLILAVQTCNFHQKQQVQQKWKVHRRMSHHRAHTHEKSFLRYSKCTLCLHQRRHATATPCGHLFCWECIVEWCNTKAECPLCREKFLPQKLIYLRHYG</sequence>
<dbReference type="Gene3D" id="3.30.40.10">
    <property type="entry name" value="Zinc/RING finger domain, C3HC4 (zinc finger)"/>
    <property type="match status" value="1"/>
</dbReference>
<dbReference type="InterPro" id="IPR013083">
    <property type="entry name" value="Znf_RING/FYVE/PHD"/>
</dbReference>
<keyword evidence="8" id="KW-0808">Transferase</keyword>
<dbReference type="GO" id="GO:0008270">
    <property type="term" value="F:zinc ion binding"/>
    <property type="evidence" value="ECO:0007669"/>
    <property type="project" value="UniProtKB-KW"/>
</dbReference>
<evidence type="ECO:0000259" key="21">
    <source>
        <dbReference type="PROSITE" id="PS50089"/>
    </source>
</evidence>
<comment type="function">
    <text evidence="19">E3 ubiquitin-protein ligase component of a retrotranslocation channel required for peroxisome organization by mediating export of the PEX5 receptor from peroxisomes to the cytosol, thereby promoting PEX5 recycling. The retrotranslocation channel is composed of PEX2, PEX10 and PEX12; each subunit contributing transmembrane segments that coassemble into an open channel that specifically allows the passage of PEX5 through the peroxisomal membrane. PEX10 also regulates PEX5 recycling by acting as a E3 ubiquitin-protein ligase. When PEX5 recycling is compromised, PEX10 catalyzes polyubiquitination of PEX5 during its passage through the retrotranslocation channel, leading to its degradation.</text>
</comment>
<evidence type="ECO:0000256" key="16">
    <source>
        <dbReference type="ARBA" id="ARBA00023136"/>
    </source>
</evidence>
<comment type="subcellular location">
    <subcellularLocation>
        <location evidence="2">Peroxisome membrane</location>
        <topology evidence="2">Multi-pass membrane protein</topology>
    </subcellularLocation>
</comment>
<keyword evidence="6" id="KW-0813">Transport</keyword>
<dbReference type="AlphaFoldDB" id="A0A6P8PNI4"/>
<keyword evidence="7" id="KW-0962">Peroxisome biogenesis</keyword>
<keyword evidence="12" id="KW-0833">Ubl conjugation pathway</keyword>
<evidence type="ECO:0000256" key="7">
    <source>
        <dbReference type="ARBA" id="ARBA00022593"/>
    </source>
</evidence>
<dbReference type="FunCoup" id="A0A6P8PNI4">
    <property type="interactions" value="1420"/>
</dbReference>
<proteinExistence type="inferred from homology"/>
<evidence type="ECO:0000313" key="22">
    <source>
        <dbReference type="Proteomes" id="UP000515159"/>
    </source>
</evidence>
<dbReference type="Pfam" id="PF04757">
    <property type="entry name" value="Pex2_Pex12"/>
    <property type="match status" value="1"/>
</dbReference>
<name>A0A6P8PNI4_GEOSA</name>
<evidence type="ECO:0000256" key="8">
    <source>
        <dbReference type="ARBA" id="ARBA00022679"/>
    </source>
</evidence>
<dbReference type="GO" id="GO:0016558">
    <property type="term" value="P:protein import into peroxisome matrix"/>
    <property type="evidence" value="ECO:0007669"/>
    <property type="project" value="InterPro"/>
</dbReference>
<keyword evidence="17" id="KW-0576">Peroxisome</keyword>
<accession>A0A6P8PNI4</accession>
<gene>
    <name evidence="23" type="primary">PEX10</name>
</gene>
<evidence type="ECO:0000256" key="10">
    <source>
        <dbReference type="ARBA" id="ARBA00022723"/>
    </source>
</evidence>
<dbReference type="PROSITE" id="PS50089">
    <property type="entry name" value="ZF_RING_2"/>
    <property type="match status" value="1"/>
</dbReference>
<evidence type="ECO:0000256" key="19">
    <source>
        <dbReference type="ARBA" id="ARBA00045271"/>
    </source>
</evidence>
<dbReference type="FunFam" id="3.30.40.10:FF:000332">
    <property type="entry name" value="Peroxisome biogenesis factor 10"/>
    <property type="match status" value="1"/>
</dbReference>
<evidence type="ECO:0000256" key="2">
    <source>
        <dbReference type="ARBA" id="ARBA00004585"/>
    </source>
</evidence>
<evidence type="ECO:0000256" key="17">
    <source>
        <dbReference type="ARBA" id="ARBA00023140"/>
    </source>
</evidence>
<dbReference type="CDD" id="cd16527">
    <property type="entry name" value="RING-HC_PEX10"/>
    <property type="match status" value="1"/>
</dbReference>
<keyword evidence="10" id="KW-0479">Metal-binding</keyword>
<protein>
    <recommendedName>
        <fullName evidence="5">RING-type E3 ubiquitin transferase</fullName>
        <ecNumber evidence="5">2.3.2.27</ecNumber>
    </recommendedName>
</protein>
<keyword evidence="14" id="KW-0653">Protein transport</keyword>
<dbReference type="InterPro" id="IPR001841">
    <property type="entry name" value="Znf_RING"/>
</dbReference>
<evidence type="ECO:0000256" key="11">
    <source>
        <dbReference type="ARBA" id="ARBA00022771"/>
    </source>
</evidence>
<evidence type="ECO:0000256" key="15">
    <source>
        <dbReference type="ARBA" id="ARBA00022989"/>
    </source>
</evidence>
<evidence type="ECO:0000256" key="4">
    <source>
        <dbReference type="ARBA" id="ARBA00008704"/>
    </source>
</evidence>
<evidence type="ECO:0000313" key="23">
    <source>
        <dbReference type="RefSeq" id="XP_033777076.1"/>
    </source>
</evidence>
<evidence type="ECO:0000256" key="9">
    <source>
        <dbReference type="ARBA" id="ARBA00022692"/>
    </source>
</evidence>
<reference evidence="23" key="1">
    <citation type="submission" date="2025-08" db="UniProtKB">
        <authorList>
            <consortium name="RefSeq"/>
        </authorList>
    </citation>
    <scope>IDENTIFICATION</scope>
</reference>
<dbReference type="InterPro" id="IPR017907">
    <property type="entry name" value="Znf_RING_CS"/>
</dbReference>
<dbReference type="Pfam" id="PF13639">
    <property type="entry name" value="zf-RING_2"/>
    <property type="match status" value="1"/>
</dbReference>
<dbReference type="OrthoDB" id="6270329at2759"/>
<comment type="catalytic activity">
    <reaction evidence="1">
        <text>S-ubiquitinyl-[E2 ubiquitin-conjugating enzyme]-L-cysteine + [acceptor protein]-L-lysine = [E2 ubiquitin-conjugating enzyme]-L-cysteine + N(6)-ubiquitinyl-[acceptor protein]-L-lysine.</text>
        <dbReference type="EC" id="2.3.2.27"/>
    </reaction>
</comment>
<evidence type="ECO:0000256" key="18">
    <source>
        <dbReference type="ARBA" id="ARBA00034520"/>
    </source>
</evidence>
<keyword evidence="15" id="KW-1133">Transmembrane helix</keyword>
<dbReference type="EC" id="2.3.2.27" evidence="5"/>
<dbReference type="GO" id="GO:0061630">
    <property type="term" value="F:ubiquitin protein ligase activity"/>
    <property type="evidence" value="ECO:0007669"/>
    <property type="project" value="UniProtKB-EC"/>
</dbReference>
<keyword evidence="11 20" id="KW-0863">Zinc-finger</keyword>
<evidence type="ECO:0000256" key="20">
    <source>
        <dbReference type="PROSITE-ProRule" id="PRU00175"/>
    </source>
</evidence>
<evidence type="ECO:0000256" key="14">
    <source>
        <dbReference type="ARBA" id="ARBA00022927"/>
    </source>
</evidence>
<organism evidence="22 23">
    <name type="scientific">Geotrypetes seraphini</name>
    <name type="common">Gaboon caecilian</name>
    <name type="synonym">Caecilia seraphini</name>
    <dbReference type="NCBI Taxonomy" id="260995"/>
    <lineage>
        <taxon>Eukaryota</taxon>
        <taxon>Metazoa</taxon>
        <taxon>Chordata</taxon>
        <taxon>Craniata</taxon>
        <taxon>Vertebrata</taxon>
        <taxon>Euteleostomi</taxon>
        <taxon>Amphibia</taxon>
        <taxon>Gymnophiona</taxon>
        <taxon>Geotrypetes</taxon>
    </lineage>
</organism>
<comment type="similarity">
    <text evidence="4">Belongs to the pex2/pex10/pex12 family.</text>
</comment>
<feature type="domain" description="RING-type" evidence="21">
    <location>
        <begin position="273"/>
        <end position="311"/>
    </location>
</feature>
<dbReference type="SMART" id="SM00184">
    <property type="entry name" value="RING"/>
    <property type="match status" value="1"/>
</dbReference>
<keyword evidence="22" id="KW-1185">Reference proteome</keyword>
<dbReference type="InterPro" id="IPR025654">
    <property type="entry name" value="PEX2/10"/>
</dbReference>
<evidence type="ECO:0000256" key="12">
    <source>
        <dbReference type="ARBA" id="ARBA00022786"/>
    </source>
</evidence>
<dbReference type="GeneID" id="117348753"/>
<keyword evidence="16" id="KW-0472">Membrane</keyword>
<dbReference type="InterPro" id="IPR006845">
    <property type="entry name" value="Pex_N"/>
</dbReference>
<dbReference type="PROSITE" id="PS00518">
    <property type="entry name" value="ZF_RING_1"/>
    <property type="match status" value="1"/>
</dbReference>
<comment type="pathway">
    <text evidence="3">Protein modification; protein ubiquitination.</text>
</comment>
<dbReference type="PANTHER" id="PTHR23350:SF0">
    <property type="entry name" value="PEROXISOME BIOGENESIS FACTOR 10"/>
    <property type="match status" value="1"/>
</dbReference>
<dbReference type="SUPFAM" id="SSF57850">
    <property type="entry name" value="RING/U-box"/>
    <property type="match status" value="1"/>
</dbReference>
<keyword evidence="9" id="KW-0812">Transmembrane</keyword>
<keyword evidence="13" id="KW-0862">Zinc</keyword>
<dbReference type="InParanoid" id="A0A6P8PNI4"/>
<dbReference type="PANTHER" id="PTHR23350">
    <property type="entry name" value="PEROXISOME ASSEMBLY PROTEIN 10"/>
    <property type="match status" value="1"/>
</dbReference>
<evidence type="ECO:0000256" key="1">
    <source>
        <dbReference type="ARBA" id="ARBA00000900"/>
    </source>
</evidence>
<evidence type="ECO:0000256" key="5">
    <source>
        <dbReference type="ARBA" id="ARBA00012483"/>
    </source>
</evidence>
<dbReference type="RefSeq" id="XP_033777076.1">
    <property type="nucleotide sequence ID" value="XM_033921185.1"/>
</dbReference>
<dbReference type="Proteomes" id="UP000515159">
    <property type="component" value="Chromosome 15"/>
</dbReference>
<evidence type="ECO:0000256" key="6">
    <source>
        <dbReference type="ARBA" id="ARBA00022448"/>
    </source>
</evidence>
<evidence type="ECO:0000256" key="3">
    <source>
        <dbReference type="ARBA" id="ARBA00004906"/>
    </source>
</evidence>
<dbReference type="GO" id="GO:0005778">
    <property type="term" value="C:peroxisomal membrane"/>
    <property type="evidence" value="ECO:0007669"/>
    <property type="project" value="UniProtKB-SubCell"/>
</dbReference>
<dbReference type="CTD" id="5192"/>
<evidence type="ECO:0000256" key="13">
    <source>
        <dbReference type="ARBA" id="ARBA00022833"/>
    </source>
</evidence>